<dbReference type="InterPro" id="IPR029062">
    <property type="entry name" value="Class_I_gatase-like"/>
</dbReference>
<accession>V6LV11</accession>
<sequence length="173" mass="17977">MSVLVYAYPRCEDIELVASVDTLRRCGAKVTVYAETSPILCAHGTQIVPDTTTLPSGEMDAILLPGGAGCAEFAKNAKAAAVFEAFKAQKKLIFAICAAPGTLVRWGILSGETVCGYPGCEAEGAKFTDERVVAGAFFVTARGPGVAIEFGLACAQKLGLDAAKIGAQMLVKQ</sequence>
<dbReference type="Gene3D" id="3.40.50.880">
    <property type="match status" value="1"/>
</dbReference>
<dbReference type="GO" id="GO:0005634">
    <property type="term" value="C:nucleus"/>
    <property type="evidence" value="ECO:0007669"/>
    <property type="project" value="TreeGrafter"/>
</dbReference>
<gene>
    <name evidence="2" type="ORF">SS50377_11786</name>
    <name evidence="3" type="ORF">SS50377_20547</name>
</gene>
<evidence type="ECO:0000259" key="1">
    <source>
        <dbReference type="Pfam" id="PF01965"/>
    </source>
</evidence>
<evidence type="ECO:0000313" key="2">
    <source>
        <dbReference type="EMBL" id="EST48088.1"/>
    </source>
</evidence>
<reference evidence="2 3" key="1">
    <citation type="journal article" date="2014" name="PLoS Genet.">
        <title>The Genome of Spironucleus salmonicida Highlights a Fish Pathogen Adapted to Fluctuating Environments.</title>
        <authorList>
            <person name="Xu F."/>
            <person name="Jerlstrom-Hultqvist J."/>
            <person name="Einarsson E."/>
            <person name="Astvaldsson A."/>
            <person name="Svard S.G."/>
            <person name="Andersson J.O."/>
        </authorList>
    </citation>
    <scope>NUCLEOTIDE SEQUENCE</scope>
    <source>
        <strain evidence="3">ATCC 50377</strain>
    </source>
</reference>
<dbReference type="SUPFAM" id="SSF52317">
    <property type="entry name" value="Class I glutamine amidotransferase-like"/>
    <property type="match status" value="1"/>
</dbReference>
<keyword evidence="4" id="KW-1185">Reference proteome</keyword>
<dbReference type="Proteomes" id="UP000018208">
    <property type="component" value="Unassembled WGS sequence"/>
</dbReference>
<dbReference type="OrthoDB" id="543156at2759"/>
<dbReference type="AlphaFoldDB" id="V6LV11"/>
<proteinExistence type="predicted"/>
<evidence type="ECO:0000313" key="3">
    <source>
        <dbReference type="EMBL" id="KAH0577196.1"/>
    </source>
</evidence>
<dbReference type="InterPro" id="IPR050325">
    <property type="entry name" value="Prot/Nucl_acid_deglycase"/>
</dbReference>
<name>V6LV11_9EUKA</name>
<dbReference type="InterPro" id="IPR002818">
    <property type="entry name" value="DJ-1/PfpI"/>
</dbReference>
<dbReference type="Pfam" id="PF01965">
    <property type="entry name" value="DJ-1_PfpI"/>
    <property type="match status" value="1"/>
</dbReference>
<dbReference type="GO" id="GO:0005739">
    <property type="term" value="C:mitochondrion"/>
    <property type="evidence" value="ECO:0007669"/>
    <property type="project" value="TreeGrafter"/>
</dbReference>
<evidence type="ECO:0000313" key="4">
    <source>
        <dbReference type="Proteomes" id="UP000018208"/>
    </source>
</evidence>
<dbReference type="VEuPathDB" id="GiardiaDB:SS50377_20547"/>
<dbReference type="EMBL" id="KI546006">
    <property type="protein sequence ID" value="EST48088.1"/>
    <property type="molecule type" value="Genomic_DNA"/>
</dbReference>
<dbReference type="GO" id="GO:0006979">
    <property type="term" value="P:response to oxidative stress"/>
    <property type="evidence" value="ECO:0007669"/>
    <property type="project" value="TreeGrafter"/>
</dbReference>
<organism evidence="2">
    <name type="scientific">Spironucleus salmonicida</name>
    <dbReference type="NCBI Taxonomy" id="348837"/>
    <lineage>
        <taxon>Eukaryota</taxon>
        <taxon>Metamonada</taxon>
        <taxon>Diplomonadida</taxon>
        <taxon>Hexamitidae</taxon>
        <taxon>Hexamitinae</taxon>
        <taxon>Spironucleus</taxon>
    </lineage>
</organism>
<dbReference type="CDD" id="cd03135">
    <property type="entry name" value="GATase1_DJ-1"/>
    <property type="match status" value="1"/>
</dbReference>
<protein>
    <submittedName>
        <fullName evidence="2">4-methyl-5-thiazole monophosphate biosynthesis enzyme</fullName>
    </submittedName>
    <submittedName>
        <fullName evidence="3">Protein deglycase</fullName>
    </submittedName>
</protein>
<dbReference type="GO" id="GO:1903189">
    <property type="term" value="P:glyoxal metabolic process"/>
    <property type="evidence" value="ECO:0007669"/>
    <property type="project" value="TreeGrafter"/>
</dbReference>
<dbReference type="EMBL" id="AUWU02000001">
    <property type="protein sequence ID" value="KAH0577196.1"/>
    <property type="molecule type" value="Genomic_DNA"/>
</dbReference>
<feature type="domain" description="DJ-1/PfpI" evidence="1">
    <location>
        <begin position="1"/>
        <end position="155"/>
    </location>
</feature>
<reference evidence="3" key="2">
    <citation type="submission" date="2020-12" db="EMBL/GenBank/DDBJ databases">
        <title>New Spironucleus salmonicida genome in near-complete chromosomes.</title>
        <authorList>
            <person name="Xu F."/>
            <person name="Kurt Z."/>
            <person name="Jimenez-Gonzalez A."/>
            <person name="Astvaldsson A."/>
            <person name="Andersson J.O."/>
            <person name="Svard S.G."/>
        </authorList>
    </citation>
    <scope>NUCLEOTIDE SEQUENCE</scope>
    <source>
        <strain evidence="3">ATCC 50377</strain>
    </source>
</reference>
<dbReference type="PANTHER" id="PTHR48094:SF12">
    <property type="entry name" value="PARKINSON DISEASE PROTEIN 7 HOMOLOG"/>
    <property type="match status" value="1"/>
</dbReference>
<dbReference type="PANTHER" id="PTHR48094">
    <property type="entry name" value="PROTEIN/NUCLEIC ACID DEGLYCASE DJ-1-RELATED"/>
    <property type="match status" value="1"/>
</dbReference>